<dbReference type="NCBIfam" id="NF041278">
    <property type="entry name" value="CmcJ_NvfI_EfuI"/>
    <property type="match status" value="1"/>
</dbReference>
<feature type="compositionally biased region" description="Polar residues" evidence="2">
    <location>
        <begin position="1"/>
        <end position="20"/>
    </location>
</feature>
<dbReference type="PANTHER" id="PTHR34598">
    <property type="entry name" value="BLL6449 PROTEIN"/>
    <property type="match status" value="1"/>
</dbReference>
<name>A0ABR1JAQ5_9AGAR</name>
<dbReference type="InterPro" id="IPR044053">
    <property type="entry name" value="AsaB-like"/>
</dbReference>
<accession>A0ABR1JAQ5</accession>
<comment type="caution">
    <text evidence="3">The sequence shown here is derived from an EMBL/GenBank/DDBJ whole genome shotgun (WGS) entry which is preliminary data.</text>
</comment>
<proteinExistence type="inferred from homology"/>
<organism evidence="3 4">
    <name type="scientific">Marasmiellus scandens</name>
    <dbReference type="NCBI Taxonomy" id="2682957"/>
    <lineage>
        <taxon>Eukaryota</taxon>
        <taxon>Fungi</taxon>
        <taxon>Dikarya</taxon>
        <taxon>Basidiomycota</taxon>
        <taxon>Agaricomycotina</taxon>
        <taxon>Agaricomycetes</taxon>
        <taxon>Agaricomycetidae</taxon>
        <taxon>Agaricales</taxon>
        <taxon>Marasmiineae</taxon>
        <taxon>Omphalotaceae</taxon>
        <taxon>Marasmiellus</taxon>
    </lineage>
</organism>
<comment type="similarity">
    <text evidence="1">Belongs to the asaB hydroxylase/desaturase family.</text>
</comment>
<reference evidence="3 4" key="1">
    <citation type="submission" date="2024-01" db="EMBL/GenBank/DDBJ databases">
        <title>A draft genome for the cacao thread blight pathogen Marasmiellus scandens.</title>
        <authorList>
            <person name="Baruah I.K."/>
            <person name="Leung J."/>
            <person name="Bukari Y."/>
            <person name="Amoako-Attah I."/>
            <person name="Meinhardt L.W."/>
            <person name="Bailey B.A."/>
            <person name="Cohen S.P."/>
        </authorList>
    </citation>
    <scope>NUCLEOTIDE SEQUENCE [LARGE SCALE GENOMIC DNA]</scope>
    <source>
        <strain evidence="3 4">GH-19</strain>
    </source>
</reference>
<gene>
    <name evidence="3" type="ORF">VKT23_011079</name>
</gene>
<dbReference type="Proteomes" id="UP001498398">
    <property type="component" value="Unassembled WGS sequence"/>
</dbReference>
<protein>
    <recommendedName>
        <fullName evidence="5">Methyltransferase</fullName>
    </recommendedName>
</protein>
<evidence type="ECO:0000256" key="1">
    <source>
        <dbReference type="ARBA" id="ARBA00023604"/>
    </source>
</evidence>
<dbReference type="PANTHER" id="PTHR34598:SF3">
    <property type="entry name" value="OXIDOREDUCTASE AN1597"/>
    <property type="match status" value="1"/>
</dbReference>
<evidence type="ECO:0000313" key="4">
    <source>
        <dbReference type="Proteomes" id="UP001498398"/>
    </source>
</evidence>
<dbReference type="EMBL" id="JBANRG010000023">
    <property type="protein sequence ID" value="KAK7455204.1"/>
    <property type="molecule type" value="Genomic_DNA"/>
</dbReference>
<evidence type="ECO:0008006" key="5">
    <source>
        <dbReference type="Google" id="ProtNLM"/>
    </source>
</evidence>
<sequence length="291" mass="33144">MPGEPTKTQTQPEPESTTASLLYFTPPADGSRPYTRVIHSDNDTHPPQNWSSEPHTVQIKNLRGRQDLASLDTTGFQFYKHKSASTYETFDNEEEIKEKYYPETIELIKQLTGASLVVLFDHTIRRHRAGLKDTIHSRQPVARVHVDQTPKSAHVRVHKHVSDPALAESLAKGRFQILNLWRPLGHPAFAWPLALCDYRTVKTDRDLAAVTRIAMDGTEGETFAVKHSEEHQWMYLRGMTPEEVVLIKCYDSLEDENISVYTPHTAFEDPSTPEGSPPRESIELRALVFYN</sequence>
<evidence type="ECO:0000256" key="2">
    <source>
        <dbReference type="SAM" id="MobiDB-lite"/>
    </source>
</evidence>
<feature type="region of interest" description="Disordered" evidence="2">
    <location>
        <begin position="1"/>
        <end position="21"/>
    </location>
</feature>
<evidence type="ECO:0000313" key="3">
    <source>
        <dbReference type="EMBL" id="KAK7455204.1"/>
    </source>
</evidence>
<keyword evidence="4" id="KW-1185">Reference proteome</keyword>